<keyword evidence="3 8" id="KW-0479">Metal-binding</keyword>
<dbReference type="Gene3D" id="3.90.550.10">
    <property type="entry name" value="Spore Coat Polysaccharide Biosynthesis Protein SpsA, Chain A"/>
    <property type="match status" value="1"/>
</dbReference>
<evidence type="ECO:0000256" key="1">
    <source>
        <dbReference type="ARBA" id="ARBA00022490"/>
    </source>
</evidence>
<dbReference type="PANTHER" id="PTHR19136:SF81">
    <property type="entry name" value="MOLYBDENUM COFACTOR GUANYLYLTRANSFERASE"/>
    <property type="match status" value="1"/>
</dbReference>
<name>L9YZI1_9EURY</name>
<dbReference type="SUPFAM" id="SSF53448">
    <property type="entry name" value="Nucleotide-diphospho-sugar transferases"/>
    <property type="match status" value="1"/>
</dbReference>
<dbReference type="GO" id="GO:0046872">
    <property type="term" value="F:metal ion binding"/>
    <property type="evidence" value="ECO:0007669"/>
    <property type="project" value="UniProtKB-KW"/>
</dbReference>
<feature type="binding site" evidence="8">
    <location>
        <position position="50"/>
    </location>
    <ligand>
        <name>GTP</name>
        <dbReference type="ChEBI" id="CHEBI:37565"/>
    </ligand>
</feature>
<evidence type="ECO:0000256" key="2">
    <source>
        <dbReference type="ARBA" id="ARBA00022679"/>
    </source>
</evidence>
<dbReference type="Proteomes" id="UP000011618">
    <property type="component" value="Unassembled WGS sequence"/>
</dbReference>
<sequence length="232" mass="25365">MTDGLAGERVRTLFPPVDERSTMSRETGRDERTGVVLAGGYSTRFGEADKAVADLAGTPMIRRVVDRLESVVDGLVVNCREEQVPAIEDALEGGPDATFAVDPVPDRGPMAGIMTGLRAATGAYAVVVACDMPFVEPALVTSLFERAAGREAAVPRLDDRWFQTTQAVYRAAPMIDACERALERGERNITEPLLTLDYVVLDEDELREYTPLETFKNINTRAELEAASDRLE</sequence>
<evidence type="ECO:0000256" key="8">
    <source>
        <dbReference type="HAMAP-Rule" id="MF_00316"/>
    </source>
</evidence>
<comment type="domain">
    <text evidence="8">The N-terminal domain determines nucleotide recognition and specific binding, while the C-terminal domain determines the specific binding to the target protein.</text>
</comment>
<dbReference type="GO" id="GO:0006777">
    <property type="term" value="P:Mo-molybdopterin cofactor biosynthetic process"/>
    <property type="evidence" value="ECO:0007669"/>
    <property type="project" value="UniProtKB-KW"/>
</dbReference>
<dbReference type="PANTHER" id="PTHR19136">
    <property type="entry name" value="MOLYBDENUM COFACTOR GUANYLYLTRANSFERASE"/>
    <property type="match status" value="1"/>
</dbReference>
<evidence type="ECO:0000256" key="3">
    <source>
        <dbReference type="ARBA" id="ARBA00022723"/>
    </source>
</evidence>
<dbReference type="EC" id="2.7.7.77" evidence="8"/>
<comment type="cofactor">
    <cofactor evidence="8">
        <name>Mg(2+)</name>
        <dbReference type="ChEBI" id="CHEBI:18420"/>
    </cofactor>
</comment>
<dbReference type="InterPro" id="IPR025877">
    <property type="entry name" value="MobA-like_NTP_Trfase"/>
</dbReference>
<comment type="caution">
    <text evidence="10">The sequence shown here is derived from an EMBL/GenBank/DDBJ whole genome shotgun (WGS) entry which is preliminary data.</text>
</comment>
<comment type="subcellular location">
    <subcellularLocation>
        <location evidence="8">Cytoplasm</location>
    </subcellularLocation>
</comment>
<dbReference type="GO" id="GO:0005737">
    <property type="term" value="C:cytoplasm"/>
    <property type="evidence" value="ECO:0007669"/>
    <property type="project" value="UniProtKB-SubCell"/>
</dbReference>
<protein>
    <recommendedName>
        <fullName evidence="8">Probable molybdenum cofactor guanylyltransferase</fullName>
        <shortName evidence="8">MoCo guanylyltransferase</shortName>
        <ecNumber evidence="8">2.7.7.77</ecNumber>
    </recommendedName>
    <alternativeName>
        <fullName evidence="8">GTP:molybdopterin guanylyltransferase</fullName>
    </alternativeName>
    <alternativeName>
        <fullName evidence="8">Mo-MPT guanylyltransferase</fullName>
    </alternativeName>
    <alternativeName>
        <fullName evidence="8">Molybdopterin guanylyltransferase</fullName>
    </alternativeName>
    <alternativeName>
        <fullName evidence="8">Molybdopterin-guanine dinucleotide synthase</fullName>
        <shortName evidence="8">MGD synthase</shortName>
    </alternativeName>
</protein>
<proteinExistence type="inferred from homology"/>
<organism evidence="10 11">
    <name type="scientific">Natrinema pallidum DSM 3751</name>
    <dbReference type="NCBI Taxonomy" id="1227495"/>
    <lineage>
        <taxon>Archaea</taxon>
        <taxon>Methanobacteriati</taxon>
        <taxon>Methanobacteriota</taxon>
        <taxon>Stenosarchaea group</taxon>
        <taxon>Halobacteria</taxon>
        <taxon>Halobacteriales</taxon>
        <taxon>Natrialbaceae</taxon>
        <taxon>Natrinema</taxon>
    </lineage>
</organism>
<dbReference type="eggNOG" id="arCOG01872">
    <property type="taxonomic scope" value="Archaea"/>
</dbReference>
<comment type="function">
    <text evidence="8">Transfers a GMP moiety from GTP to Mo-molybdopterin (Mo-MPT) cofactor (Moco or molybdenum cofactor) to form Mo-molybdopterin guanine dinucleotide (Mo-MGD) cofactor.</text>
</comment>
<dbReference type="GO" id="GO:0005525">
    <property type="term" value="F:GTP binding"/>
    <property type="evidence" value="ECO:0007669"/>
    <property type="project" value="UniProtKB-UniRule"/>
</dbReference>
<feature type="domain" description="MobA-like NTP transferase" evidence="9">
    <location>
        <begin position="34"/>
        <end position="191"/>
    </location>
</feature>
<dbReference type="InterPro" id="IPR013482">
    <property type="entry name" value="Molybde_CF_guanTrfase"/>
</dbReference>
<dbReference type="AlphaFoldDB" id="L9YZI1"/>
<comment type="catalytic activity">
    <reaction evidence="8">
        <text>Mo-molybdopterin + GTP + H(+) = Mo-molybdopterin guanine dinucleotide + diphosphate</text>
        <dbReference type="Rhea" id="RHEA:34243"/>
        <dbReference type="ChEBI" id="CHEBI:15378"/>
        <dbReference type="ChEBI" id="CHEBI:33019"/>
        <dbReference type="ChEBI" id="CHEBI:37565"/>
        <dbReference type="ChEBI" id="CHEBI:71302"/>
        <dbReference type="ChEBI" id="CHEBI:71310"/>
        <dbReference type="EC" id="2.7.7.77"/>
    </reaction>
</comment>
<evidence type="ECO:0000256" key="6">
    <source>
        <dbReference type="ARBA" id="ARBA00023134"/>
    </source>
</evidence>
<feature type="binding site" evidence="8">
    <location>
        <position position="78"/>
    </location>
    <ligand>
        <name>GTP</name>
        <dbReference type="ChEBI" id="CHEBI:37565"/>
    </ligand>
</feature>
<keyword evidence="7 8" id="KW-0501">Molybdenum cofactor biosynthesis</keyword>
<dbReference type="Pfam" id="PF12804">
    <property type="entry name" value="NTP_transf_3"/>
    <property type="match status" value="1"/>
</dbReference>
<evidence type="ECO:0000256" key="4">
    <source>
        <dbReference type="ARBA" id="ARBA00022741"/>
    </source>
</evidence>
<evidence type="ECO:0000259" key="9">
    <source>
        <dbReference type="Pfam" id="PF12804"/>
    </source>
</evidence>
<dbReference type="EMBL" id="AOII01000045">
    <property type="protein sequence ID" value="ELY78348.1"/>
    <property type="molecule type" value="Genomic_DNA"/>
</dbReference>
<feature type="binding site" evidence="8">
    <location>
        <begin position="37"/>
        <end position="39"/>
    </location>
    <ligand>
        <name>GTP</name>
        <dbReference type="ChEBI" id="CHEBI:37565"/>
    </ligand>
</feature>
<accession>L9YZI1</accession>
<feature type="binding site" evidence="8">
    <location>
        <position position="131"/>
    </location>
    <ligand>
        <name>GTP</name>
        <dbReference type="ChEBI" id="CHEBI:37565"/>
    </ligand>
</feature>
<dbReference type="InterPro" id="IPR029044">
    <property type="entry name" value="Nucleotide-diphossugar_trans"/>
</dbReference>
<evidence type="ECO:0000256" key="7">
    <source>
        <dbReference type="ARBA" id="ARBA00023150"/>
    </source>
</evidence>
<feature type="binding site" evidence="8">
    <location>
        <position position="106"/>
    </location>
    <ligand>
        <name>GTP</name>
        <dbReference type="ChEBI" id="CHEBI:37565"/>
    </ligand>
</feature>
<reference evidence="10 11" key="1">
    <citation type="journal article" date="2014" name="PLoS Genet.">
        <title>Phylogenetically driven sequencing of extremely halophilic archaea reveals strategies for static and dynamic osmo-response.</title>
        <authorList>
            <person name="Becker E.A."/>
            <person name="Seitzer P.M."/>
            <person name="Tritt A."/>
            <person name="Larsen D."/>
            <person name="Krusor M."/>
            <person name="Yao A.I."/>
            <person name="Wu D."/>
            <person name="Madern D."/>
            <person name="Eisen J.A."/>
            <person name="Darling A.E."/>
            <person name="Facciotti M.T."/>
        </authorList>
    </citation>
    <scope>NUCLEOTIDE SEQUENCE [LARGE SCALE GENOMIC DNA]</scope>
    <source>
        <strain evidence="10 11">DSM 3751</strain>
    </source>
</reference>
<dbReference type="PATRIC" id="fig|1227495.3.peg.1770"/>
<dbReference type="CDD" id="cd02503">
    <property type="entry name" value="MobA"/>
    <property type="match status" value="1"/>
</dbReference>
<keyword evidence="6 8" id="KW-0342">GTP-binding</keyword>
<keyword evidence="1 8" id="KW-0963">Cytoplasm</keyword>
<keyword evidence="4 8" id="KW-0547">Nucleotide-binding</keyword>
<evidence type="ECO:0000256" key="5">
    <source>
        <dbReference type="ARBA" id="ARBA00022842"/>
    </source>
</evidence>
<gene>
    <name evidence="8" type="primary">mobA</name>
    <name evidence="10" type="ORF">C487_08779</name>
</gene>
<keyword evidence="5 8" id="KW-0460">Magnesium</keyword>
<evidence type="ECO:0000313" key="10">
    <source>
        <dbReference type="EMBL" id="ELY78348.1"/>
    </source>
</evidence>
<dbReference type="HAMAP" id="MF_00316">
    <property type="entry name" value="MobA"/>
    <property type="match status" value="1"/>
</dbReference>
<keyword evidence="2 8" id="KW-0808">Transferase</keyword>
<feature type="binding site" evidence="8">
    <location>
        <position position="131"/>
    </location>
    <ligand>
        <name>Mg(2+)</name>
        <dbReference type="ChEBI" id="CHEBI:18420"/>
    </ligand>
</feature>
<evidence type="ECO:0000313" key="11">
    <source>
        <dbReference type="Proteomes" id="UP000011618"/>
    </source>
</evidence>
<comment type="similarity">
    <text evidence="8">Belongs to the MobA family.</text>
</comment>
<dbReference type="GO" id="GO:0061603">
    <property type="term" value="F:molybdenum cofactor guanylyltransferase activity"/>
    <property type="evidence" value="ECO:0007669"/>
    <property type="project" value="UniProtKB-EC"/>
</dbReference>